<dbReference type="SUPFAM" id="SSF51161">
    <property type="entry name" value="Trimeric LpxA-like enzymes"/>
    <property type="match status" value="1"/>
</dbReference>
<evidence type="ECO:0000256" key="1">
    <source>
        <dbReference type="ARBA" id="ARBA00007274"/>
    </source>
</evidence>
<keyword evidence="5" id="KW-1185">Reference proteome</keyword>
<comment type="caution">
    <text evidence="4">The sequence shown here is derived from an EMBL/GenBank/DDBJ whole genome shotgun (WGS) entry which is preliminary data.</text>
</comment>
<gene>
    <name evidence="4" type="ORF">KVA01_22670</name>
</gene>
<evidence type="ECO:0000256" key="3">
    <source>
        <dbReference type="ARBA" id="ARBA00022737"/>
    </source>
</evidence>
<dbReference type="STRING" id="1272.GCA_900014985_00850"/>
<dbReference type="Gene3D" id="2.160.10.10">
    <property type="entry name" value="Hexapeptide repeat proteins"/>
    <property type="match status" value="1"/>
</dbReference>
<evidence type="ECO:0000256" key="2">
    <source>
        <dbReference type="ARBA" id="ARBA00022679"/>
    </source>
</evidence>
<dbReference type="OrthoDB" id="2643438at2"/>
<dbReference type="EMBL" id="BJNW01000024">
    <property type="protein sequence ID" value="GED00113.1"/>
    <property type="molecule type" value="Genomic_DNA"/>
</dbReference>
<reference evidence="4 5" key="1">
    <citation type="submission" date="2019-06" db="EMBL/GenBank/DDBJ databases">
        <title>Whole genome shotgun sequence of Kocuria varians NBRC 15358.</title>
        <authorList>
            <person name="Hosoyama A."/>
            <person name="Uohara A."/>
            <person name="Ohji S."/>
            <person name="Ichikawa N."/>
        </authorList>
    </citation>
    <scope>NUCLEOTIDE SEQUENCE [LARGE SCALE GENOMIC DNA]</scope>
    <source>
        <strain evidence="4 5">NBRC 15358</strain>
    </source>
</reference>
<dbReference type="InterPro" id="IPR011004">
    <property type="entry name" value="Trimer_LpxA-like_sf"/>
</dbReference>
<dbReference type="PROSITE" id="PS00101">
    <property type="entry name" value="HEXAPEP_TRANSFERASES"/>
    <property type="match status" value="1"/>
</dbReference>
<comment type="similarity">
    <text evidence="1">Belongs to the transferase hexapeptide repeat family.</text>
</comment>
<accession>A0A4Y4D709</accession>
<evidence type="ECO:0000313" key="5">
    <source>
        <dbReference type="Proteomes" id="UP000315730"/>
    </source>
</evidence>
<dbReference type="GO" id="GO:0005829">
    <property type="term" value="C:cytosol"/>
    <property type="evidence" value="ECO:0007669"/>
    <property type="project" value="TreeGrafter"/>
</dbReference>
<dbReference type="RefSeq" id="WP_068468184.1">
    <property type="nucleotide sequence ID" value="NZ_BJNW01000024.1"/>
</dbReference>
<dbReference type="CDD" id="cd05825">
    <property type="entry name" value="LbH_wcaF_like"/>
    <property type="match status" value="1"/>
</dbReference>
<proteinExistence type="inferred from homology"/>
<evidence type="ECO:0000313" key="4">
    <source>
        <dbReference type="EMBL" id="GED00113.1"/>
    </source>
</evidence>
<keyword evidence="2 4" id="KW-0808">Transferase</keyword>
<dbReference type="PANTHER" id="PTHR23416:SF23">
    <property type="entry name" value="ACETYLTRANSFERASE C18B11.09C-RELATED"/>
    <property type="match status" value="1"/>
</dbReference>
<dbReference type="AlphaFoldDB" id="A0A4Y4D709"/>
<sequence length="179" mass="19127">MTTTTRRRLASFTGRGYDKGRSTLECAAWALVAEPLQRSVLCPPRVRTKLLRAFGAQIGEGTLIRHDVRIHWPWKLSVGENTWIGVGAWLLNLEPITIGSDVCISQGAMLCTGSHRADDPAFEFDNAPITVADGAWIALRATVLRGVTVGEGAVVGATALVTRDVPAGERVLAPAAARA</sequence>
<dbReference type="InterPro" id="IPR051159">
    <property type="entry name" value="Hexapeptide_acetyltransf"/>
</dbReference>
<dbReference type="InterPro" id="IPR018357">
    <property type="entry name" value="Hexapep_transf_CS"/>
</dbReference>
<keyword evidence="3" id="KW-0677">Repeat</keyword>
<name>A0A4Y4D709_KOCVA</name>
<dbReference type="PANTHER" id="PTHR23416">
    <property type="entry name" value="SIALIC ACID SYNTHASE-RELATED"/>
    <property type="match status" value="1"/>
</dbReference>
<dbReference type="Proteomes" id="UP000315730">
    <property type="component" value="Unassembled WGS sequence"/>
</dbReference>
<protein>
    <submittedName>
        <fullName evidence="4">Colanic acid biosynthesis acetyltransferase WcaF</fullName>
    </submittedName>
</protein>
<dbReference type="GO" id="GO:0008374">
    <property type="term" value="F:O-acyltransferase activity"/>
    <property type="evidence" value="ECO:0007669"/>
    <property type="project" value="TreeGrafter"/>
</dbReference>
<organism evidence="4 5">
    <name type="scientific">Kocuria varians</name>
    <name type="common">Micrococcus varians</name>
    <dbReference type="NCBI Taxonomy" id="1272"/>
    <lineage>
        <taxon>Bacteria</taxon>
        <taxon>Bacillati</taxon>
        <taxon>Actinomycetota</taxon>
        <taxon>Actinomycetes</taxon>
        <taxon>Micrococcales</taxon>
        <taxon>Micrococcaceae</taxon>
        <taxon>Kocuria</taxon>
    </lineage>
</organism>